<protein>
    <submittedName>
        <fullName evidence="2">Uncharacterized protein</fullName>
    </submittedName>
</protein>
<evidence type="ECO:0000313" key="2">
    <source>
        <dbReference type="EMBL" id="QFY63254.1"/>
    </source>
</evidence>
<dbReference type="AlphaFoldDB" id="A0A5Q0CFJ6"/>
<keyword evidence="3" id="KW-1185">Reference proteome</keyword>
<evidence type="ECO:0000256" key="1">
    <source>
        <dbReference type="SAM" id="Phobius"/>
    </source>
</evidence>
<keyword evidence="1" id="KW-0812">Transmembrane</keyword>
<organism evidence="2 3">
    <name type="scientific">Rhizobium grahamii</name>
    <dbReference type="NCBI Taxonomy" id="1120045"/>
    <lineage>
        <taxon>Bacteria</taxon>
        <taxon>Pseudomonadati</taxon>
        <taxon>Pseudomonadota</taxon>
        <taxon>Alphaproteobacteria</taxon>
        <taxon>Hyphomicrobiales</taxon>
        <taxon>Rhizobiaceae</taxon>
        <taxon>Rhizobium/Agrobacterium group</taxon>
        <taxon>Rhizobium</taxon>
    </lineage>
</organism>
<dbReference type="KEGG" id="rgr:FZ934_23470"/>
<evidence type="ECO:0000313" key="3">
    <source>
        <dbReference type="Proteomes" id="UP000326881"/>
    </source>
</evidence>
<proteinExistence type="predicted"/>
<reference evidence="2 3" key="1">
    <citation type="submission" date="2019-08" db="EMBL/GenBank/DDBJ databases">
        <title>Prosopis cineraria nodule microbiome.</title>
        <authorList>
            <person name="Ali R."/>
            <person name="Chaluvadi S.R."/>
            <person name="Wang X."/>
        </authorList>
    </citation>
    <scope>NUCLEOTIDE SEQUENCE [LARGE SCALE GENOMIC DNA]</scope>
    <source>
        <strain evidence="2 3">BG7</strain>
        <plasmid evidence="2 3">unnamed</plasmid>
    </source>
</reference>
<gene>
    <name evidence="2" type="ORF">FZ934_23470</name>
</gene>
<name>A0A5Q0CFJ6_9HYPH</name>
<geneLocation type="plasmid" evidence="2 3">
    <name>unnamed</name>
</geneLocation>
<keyword evidence="2" id="KW-0614">Plasmid</keyword>
<keyword evidence="1" id="KW-0472">Membrane</keyword>
<feature type="transmembrane region" description="Helical" evidence="1">
    <location>
        <begin position="24"/>
        <end position="42"/>
    </location>
</feature>
<dbReference type="Proteomes" id="UP000326881">
    <property type="component" value="Plasmid unnamed"/>
</dbReference>
<dbReference type="EMBL" id="CP043499">
    <property type="protein sequence ID" value="QFY63254.1"/>
    <property type="molecule type" value="Genomic_DNA"/>
</dbReference>
<sequence>MILLLLAVPIVLVCYFLFPRPTLFALIVIIFVGAVVATYVYLQQSDRNDSASLVVGASKGTDGCLDPAKPVFVQFTNGSKRQANVIRFRLLAKRPGFSIEAYSDYLTSYKIIEPHGTYGTCWALNHYRGLETLPGGPSPKDLEWSVEISSVDFASDN</sequence>
<dbReference type="RefSeq" id="WP_153273223.1">
    <property type="nucleotide sequence ID" value="NZ_CP043499.1"/>
</dbReference>
<keyword evidence="1" id="KW-1133">Transmembrane helix</keyword>
<accession>A0A5Q0CFJ6</accession>
<dbReference type="OrthoDB" id="8368003at2"/>